<name>A0A4Q0SH79_9BRAD</name>
<dbReference type="Pfam" id="PF13474">
    <property type="entry name" value="SnoaL_3"/>
    <property type="match status" value="1"/>
</dbReference>
<dbReference type="EMBL" id="LBJQ01000003">
    <property type="protein sequence ID" value="RXH38637.1"/>
    <property type="molecule type" value="Genomic_DNA"/>
</dbReference>
<dbReference type="AlphaFoldDB" id="A0A4Q0SH79"/>
<protein>
    <recommendedName>
        <fullName evidence="1">SnoaL-like domain-containing protein</fullName>
    </recommendedName>
</protein>
<dbReference type="Gene3D" id="3.10.450.50">
    <property type="match status" value="1"/>
</dbReference>
<comment type="caution">
    <text evidence="2">The sequence shown here is derived from an EMBL/GenBank/DDBJ whole genome shotgun (WGS) entry which is preliminary data.</text>
</comment>
<evidence type="ECO:0000259" key="1">
    <source>
        <dbReference type="Pfam" id="PF13474"/>
    </source>
</evidence>
<dbReference type="InterPro" id="IPR032710">
    <property type="entry name" value="NTF2-like_dom_sf"/>
</dbReference>
<gene>
    <name evidence="2" type="ORF">XH99_00720</name>
</gene>
<dbReference type="SUPFAM" id="SSF54427">
    <property type="entry name" value="NTF2-like"/>
    <property type="match status" value="1"/>
</dbReference>
<evidence type="ECO:0000313" key="2">
    <source>
        <dbReference type="EMBL" id="RXH38637.1"/>
    </source>
</evidence>
<feature type="domain" description="SnoaL-like" evidence="1">
    <location>
        <begin position="10"/>
        <end position="121"/>
    </location>
</feature>
<dbReference type="InterPro" id="IPR037401">
    <property type="entry name" value="SnoaL-like"/>
</dbReference>
<proteinExistence type="predicted"/>
<evidence type="ECO:0000313" key="3">
    <source>
        <dbReference type="Proteomes" id="UP000289546"/>
    </source>
</evidence>
<sequence>MNIKDVTPDVRSFLVLWAQAFNAPDIEQLVALYAPDAMLYGTTSAELHSGAEEIRTYFGGRDPVKFETWRSARLGDNLVLVVGDYVFSRSLTDQVVTIPARFTLVLSRKRGSWRILHHHSSRRP</sequence>
<keyword evidence="3" id="KW-1185">Reference proteome</keyword>
<reference evidence="2 3" key="1">
    <citation type="submission" date="2015-04" db="EMBL/GenBank/DDBJ databases">
        <title>Comparative genomics of rhizobia nodulating Arachis hypogaea in China.</title>
        <authorList>
            <person name="Li Y."/>
        </authorList>
    </citation>
    <scope>NUCLEOTIDE SEQUENCE [LARGE SCALE GENOMIC DNA]</scope>
    <source>
        <strain evidence="2 3">CCBAU 51757</strain>
    </source>
</reference>
<accession>A0A4Q0SH79</accession>
<dbReference type="Proteomes" id="UP000289546">
    <property type="component" value="Unassembled WGS sequence"/>
</dbReference>
<organism evidence="2 3">
    <name type="scientific">Bradyrhizobium nanningense</name>
    <dbReference type="NCBI Taxonomy" id="1325118"/>
    <lineage>
        <taxon>Bacteria</taxon>
        <taxon>Pseudomonadati</taxon>
        <taxon>Pseudomonadota</taxon>
        <taxon>Alphaproteobacteria</taxon>
        <taxon>Hyphomicrobiales</taxon>
        <taxon>Nitrobacteraceae</taxon>
        <taxon>Bradyrhizobium</taxon>
    </lineage>
</organism>